<dbReference type="EMBL" id="BPVZ01000122">
    <property type="protein sequence ID" value="GKV37335.1"/>
    <property type="molecule type" value="Genomic_DNA"/>
</dbReference>
<comment type="caution">
    <text evidence="1">The sequence shown here is derived from an EMBL/GenBank/DDBJ whole genome shotgun (WGS) entry which is preliminary data.</text>
</comment>
<proteinExistence type="predicted"/>
<dbReference type="Proteomes" id="UP001054252">
    <property type="component" value="Unassembled WGS sequence"/>
</dbReference>
<evidence type="ECO:0000313" key="1">
    <source>
        <dbReference type="EMBL" id="GKV37335.1"/>
    </source>
</evidence>
<sequence length="67" mass="7539">MAAATGQVQMLDVSVLGPYQLNTIECNLEGREKELALVPVPSFELSHSTKQNLTFRIKSHKKHLNYI</sequence>
<evidence type="ECO:0000313" key="2">
    <source>
        <dbReference type="Proteomes" id="UP001054252"/>
    </source>
</evidence>
<keyword evidence="2" id="KW-1185">Reference proteome</keyword>
<gene>
    <name evidence="1" type="ORF">SLEP1_g45375</name>
</gene>
<reference evidence="1 2" key="1">
    <citation type="journal article" date="2021" name="Commun. Biol.">
        <title>The genome of Shorea leprosula (Dipterocarpaceae) highlights the ecological relevance of drought in aseasonal tropical rainforests.</title>
        <authorList>
            <person name="Ng K.K.S."/>
            <person name="Kobayashi M.J."/>
            <person name="Fawcett J.A."/>
            <person name="Hatakeyama M."/>
            <person name="Paape T."/>
            <person name="Ng C.H."/>
            <person name="Ang C.C."/>
            <person name="Tnah L.H."/>
            <person name="Lee C.T."/>
            <person name="Nishiyama T."/>
            <person name="Sese J."/>
            <person name="O'Brien M.J."/>
            <person name="Copetti D."/>
            <person name="Mohd Noor M.I."/>
            <person name="Ong R.C."/>
            <person name="Putra M."/>
            <person name="Sireger I.Z."/>
            <person name="Indrioko S."/>
            <person name="Kosugi Y."/>
            <person name="Izuno A."/>
            <person name="Isagi Y."/>
            <person name="Lee S.L."/>
            <person name="Shimizu K.K."/>
        </authorList>
    </citation>
    <scope>NUCLEOTIDE SEQUENCE [LARGE SCALE GENOMIC DNA]</scope>
    <source>
        <strain evidence="1">214</strain>
    </source>
</reference>
<name>A0AAV5LJM7_9ROSI</name>
<accession>A0AAV5LJM7</accession>
<dbReference type="AlphaFoldDB" id="A0AAV5LJM7"/>
<protein>
    <submittedName>
        <fullName evidence="1">Uncharacterized protein</fullName>
    </submittedName>
</protein>
<organism evidence="1 2">
    <name type="scientific">Rubroshorea leprosula</name>
    <dbReference type="NCBI Taxonomy" id="152421"/>
    <lineage>
        <taxon>Eukaryota</taxon>
        <taxon>Viridiplantae</taxon>
        <taxon>Streptophyta</taxon>
        <taxon>Embryophyta</taxon>
        <taxon>Tracheophyta</taxon>
        <taxon>Spermatophyta</taxon>
        <taxon>Magnoliopsida</taxon>
        <taxon>eudicotyledons</taxon>
        <taxon>Gunneridae</taxon>
        <taxon>Pentapetalae</taxon>
        <taxon>rosids</taxon>
        <taxon>malvids</taxon>
        <taxon>Malvales</taxon>
        <taxon>Dipterocarpaceae</taxon>
        <taxon>Rubroshorea</taxon>
    </lineage>
</organism>